<dbReference type="EMBL" id="PFBZ01000189">
    <property type="protein sequence ID" value="PIT86219.1"/>
    <property type="molecule type" value="Genomic_DNA"/>
</dbReference>
<evidence type="ECO:0000313" key="2">
    <source>
        <dbReference type="EMBL" id="PIT86219.1"/>
    </source>
</evidence>
<dbReference type="AlphaFoldDB" id="A0A2M6W0B1"/>
<accession>A0A2M6W0B1</accession>
<keyword evidence="1" id="KW-0812">Transmembrane</keyword>
<reference evidence="3" key="1">
    <citation type="submission" date="2017-09" db="EMBL/GenBank/DDBJ databases">
        <title>Depth-based differentiation of microbial function through sediment-hosted aquifers and enrichment of novel symbionts in the deep terrestrial subsurface.</title>
        <authorList>
            <person name="Probst A.J."/>
            <person name="Ladd B."/>
            <person name="Jarett J.K."/>
            <person name="Geller-Mcgrath D.E."/>
            <person name="Sieber C.M.K."/>
            <person name="Emerson J.B."/>
            <person name="Anantharaman K."/>
            <person name="Thomas B.C."/>
            <person name="Malmstrom R."/>
            <person name="Stieglmeier M."/>
            <person name="Klingl A."/>
            <person name="Woyke T."/>
            <person name="Ryan C.M."/>
            <person name="Banfield J.F."/>
        </authorList>
    </citation>
    <scope>NUCLEOTIDE SEQUENCE [LARGE SCALE GENOMIC DNA]</scope>
</reference>
<comment type="caution">
    <text evidence="2">The sequence shown here is derived from an EMBL/GenBank/DDBJ whole genome shotgun (WGS) entry which is preliminary data.</text>
</comment>
<keyword evidence="1" id="KW-0472">Membrane</keyword>
<keyword evidence="1" id="KW-1133">Transmembrane helix</keyword>
<proteinExistence type="predicted"/>
<name>A0A2M6W0B1_9BACT</name>
<dbReference type="Pfam" id="PF12666">
    <property type="entry name" value="PrgI"/>
    <property type="match status" value="1"/>
</dbReference>
<evidence type="ECO:0008006" key="4">
    <source>
        <dbReference type="Google" id="ProtNLM"/>
    </source>
</evidence>
<dbReference type="Proteomes" id="UP000229362">
    <property type="component" value="Unassembled WGS sequence"/>
</dbReference>
<feature type="transmembrane region" description="Helical" evidence="1">
    <location>
        <begin position="21"/>
        <end position="38"/>
    </location>
</feature>
<protein>
    <recommendedName>
        <fullName evidence="4">PrgI family protein</fullName>
    </recommendedName>
</protein>
<gene>
    <name evidence="2" type="ORF">COU33_04385</name>
</gene>
<organism evidence="2 3">
    <name type="scientific">Candidatus Magasanikbacteria bacterium CG10_big_fil_rev_8_21_14_0_10_43_6</name>
    <dbReference type="NCBI Taxonomy" id="1974650"/>
    <lineage>
        <taxon>Bacteria</taxon>
        <taxon>Candidatus Magasanikiibacteriota</taxon>
    </lineage>
</organism>
<evidence type="ECO:0000313" key="3">
    <source>
        <dbReference type="Proteomes" id="UP000229362"/>
    </source>
</evidence>
<evidence type="ECO:0000256" key="1">
    <source>
        <dbReference type="SAM" id="Phobius"/>
    </source>
</evidence>
<sequence length="146" mass="16599">MQYQVPQFTDVEDKIFGPLTLKQFVYIAGGAGLGFLIWRYLPAIIAIPVALSVVGFAVALAFIKINKKPFIFTIEAAFKYITHTKLYLWQANRRTNKKQKAQTSEMPSLQPELPSLSESRLKSLAWSLDINERISLDRAKEQNLQP</sequence>
<feature type="transmembrane region" description="Helical" evidence="1">
    <location>
        <begin position="44"/>
        <end position="63"/>
    </location>
</feature>
<dbReference type="InterPro" id="IPR024414">
    <property type="entry name" value="Uncharacterised_PrgI"/>
</dbReference>